<dbReference type="EMBL" id="JAFDVH010000012">
    <property type="protein sequence ID" value="KAG7467516.1"/>
    <property type="molecule type" value="Genomic_DNA"/>
</dbReference>
<dbReference type="PANTHER" id="PTHR38564">
    <property type="entry name" value="SI:CH73-250A16.5-RELATED"/>
    <property type="match status" value="1"/>
</dbReference>
<comment type="caution">
    <text evidence="2">The sequence shown here is derived from an EMBL/GenBank/DDBJ whole genome shotgun (WGS) entry which is preliminary data.</text>
</comment>
<gene>
    <name evidence="2" type="ORF">MATL_G00154620</name>
</gene>
<keyword evidence="1" id="KW-0812">Transmembrane</keyword>
<dbReference type="AlphaFoldDB" id="A0A9D3PX74"/>
<evidence type="ECO:0000313" key="3">
    <source>
        <dbReference type="Proteomes" id="UP001046870"/>
    </source>
</evidence>
<proteinExistence type="predicted"/>
<protein>
    <submittedName>
        <fullName evidence="2">Uncharacterized protein</fullName>
    </submittedName>
</protein>
<accession>A0A9D3PX74</accession>
<feature type="transmembrane region" description="Helical" evidence="1">
    <location>
        <begin position="29"/>
        <end position="50"/>
    </location>
</feature>
<keyword evidence="3" id="KW-1185">Reference proteome</keyword>
<dbReference type="PANTHER" id="PTHR38564:SF2">
    <property type="entry name" value="WU:FC46H12 PRECURSOR"/>
    <property type="match status" value="1"/>
</dbReference>
<name>A0A9D3PX74_MEGAT</name>
<dbReference type="OrthoDB" id="5946254at2759"/>
<evidence type="ECO:0000256" key="1">
    <source>
        <dbReference type="SAM" id="Phobius"/>
    </source>
</evidence>
<organism evidence="2 3">
    <name type="scientific">Megalops atlanticus</name>
    <name type="common">Tarpon</name>
    <name type="synonym">Clupea gigantea</name>
    <dbReference type="NCBI Taxonomy" id="7932"/>
    <lineage>
        <taxon>Eukaryota</taxon>
        <taxon>Metazoa</taxon>
        <taxon>Chordata</taxon>
        <taxon>Craniata</taxon>
        <taxon>Vertebrata</taxon>
        <taxon>Euteleostomi</taxon>
        <taxon>Actinopterygii</taxon>
        <taxon>Neopterygii</taxon>
        <taxon>Teleostei</taxon>
        <taxon>Elopiformes</taxon>
        <taxon>Megalopidae</taxon>
        <taxon>Megalops</taxon>
    </lineage>
</organism>
<sequence>MLNNESHNLMGTEQASLPTRSTCRRYCNCIFLSILAVLLLAIVVLAALAAGPLHAQCSVKWTIRLPCGNVSSLLVDQIKNWTTDDCPGKSQKCLYALISVSDDDIIATHTTPVLQFVDDIKFAFHPEESGPISLVRDHDPSLLQPLLNGLLGVTQLVCHPRFGDQLPQHAQSYDR</sequence>
<dbReference type="Proteomes" id="UP001046870">
    <property type="component" value="Chromosome 12"/>
</dbReference>
<keyword evidence="1" id="KW-0472">Membrane</keyword>
<keyword evidence="1" id="KW-1133">Transmembrane helix</keyword>
<evidence type="ECO:0000313" key="2">
    <source>
        <dbReference type="EMBL" id="KAG7467516.1"/>
    </source>
</evidence>
<reference evidence="2" key="1">
    <citation type="submission" date="2021-01" db="EMBL/GenBank/DDBJ databases">
        <authorList>
            <person name="Zahm M."/>
            <person name="Roques C."/>
            <person name="Cabau C."/>
            <person name="Klopp C."/>
            <person name="Donnadieu C."/>
            <person name="Jouanno E."/>
            <person name="Lampietro C."/>
            <person name="Louis A."/>
            <person name="Herpin A."/>
            <person name="Echchiki A."/>
            <person name="Berthelot C."/>
            <person name="Parey E."/>
            <person name="Roest-Crollius H."/>
            <person name="Braasch I."/>
            <person name="Postlethwait J."/>
            <person name="Bobe J."/>
            <person name="Montfort J."/>
            <person name="Bouchez O."/>
            <person name="Begum T."/>
            <person name="Mejri S."/>
            <person name="Adams A."/>
            <person name="Chen W.-J."/>
            <person name="Guiguen Y."/>
        </authorList>
    </citation>
    <scope>NUCLEOTIDE SEQUENCE</scope>
    <source>
        <strain evidence="2">YG-15Mar2019-1</strain>
        <tissue evidence="2">Brain</tissue>
    </source>
</reference>